<dbReference type="InterPro" id="IPR036864">
    <property type="entry name" value="Zn2-C6_fun-type_DNA-bd_sf"/>
</dbReference>
<dbReference type="Pfam" id="PF11951">
    <property type="entry name" value="Fungal_trans_2"/>
    <property type="match status" value="1"/>
</dbReference>
<dbReference type="Gene3D" id="4.10.240.10">
    <property type="entry name" value="Zn(2)-C6 fungal-type DNA-binding domain"/>
    <property type="match status" value="1"/>
</dbReference>
<protein>
    <submittedName>
        <fullName evidence="5">C6 transcription factor</fullName>
    </submittedName>
</protein>
<dbReference type="CDD" id="cd00067">
    <property type="entry name" value="GAL4"/>
    <property type="match status" value="1"/>
</dbReference>
<dbReference type="PANTHER" id="PTHR37534">
    <property type="entry name" value="TRANSCRIPTIONAL ACTIVATOR PROTEIN UGA3"/>
    <property type="match status" value="1"/>
</dbReference>
<evidence type="ECO:0000256" key="1">
    <source>
        <dbReference type="ARBA" id="ARBA00004123"/>
    </source>
</evidence>
<keyword evidence="6" id="KW-1185">Reference proteome</keyword>
<dbReference type="PROSITE" id="PS00463">
    <property type="entry name" value="ZN2_CY6_FUNGAL_1"/>
    <property type="match status" value="1"/>
</dbReference>
<dbReference type="PROSITE" id="PS50048">
    <property type="entry name" value="ZN2_CY6_FUNGAL_2"/>
    <property type="match status" value="1"/>
</dbReference>
<dbReference type="Proteomes" id="UP001629113">
    <property type="component" value="Unassembled WGS sequence"/>
</dbReference>
<dbReference type="InterPro" id="IPR021858">
    <property type="entry name" value="Fun_TF"/>
</dbReference>
<feature type="region of interest" description="Disordered" evidence="3">
    <location>
        <begin position="1"/>
        <end position="38"/>
    </location>
</feature>
<evidence type="ECO:0000256" key="3">
    <source>
        <dbReference type="SAM" id="MobiDB-lite"/>
    </source>
</evidence>
<sequence length="664" mass="73837">MLHRSPYKRDDAGNRSPPSSTTSLSAPTTTTNSSIGRRSNAGCWTCRLRKKKCDETHPLCKTCTSLDIPCYSYGPKPDWMHNEQQEKKVKQEIKRLVNLSVRRRMGRQQSSGDRQSSSEMDSYCLVLQQHEPEPASMISYAPVRALSQELSDPEIYSQNFHQTMTPSTHQDISTIPPPLPMQDQIGNCSSPLTFIPGPGGFPTPASLPMAPCEDLMMMPDEPFPLQMASFTPPKNRNAQEDEMALLAYYLDFVFYAQFPFYRPQTWCPGRGWLLSLLMNRGTSYHACLSISASYQLALLPQDEPDREGTIDVLVQSTQRCLELAIQEIQSNINLLGERRETSPGETSVVDLLFGMLQLNFLSVAGRLDARWQMHLQASSTVIPTVLVTPSKRLSLMKDVSDNHAGVNNDHHIISERPIADGPAVRFLLSAFVHLDIIASASTCTPCSSPLDHIRLLETGEVNMTSVCGCRNWAMAAVAKVCEMNEWKITMELEGRLSTRVLVGKAAVIEQSILTQIAEMLGNSDCKVVHRVTETQAEHVEKLITTVFALGALTYLNVIVSGTLPGLAEIEDTVSKMVEILRRLLELNLINQVIWPFCVAGCLATEEHHAFFANLDSPPPNVMGESIVSRQGKALEIVRGCWAMRRLGNRLCRWADVEGPPVLLV</sequence>
<evidence type="ECO:0000313" key="5">
    <source>
        <dbReference type="EMBL" id="KAL3420506.1"/>
    </source>
</evidence>
<organism evidence="5 6">
    <name type="scientific">Phlyctema vagabunda</name>
    <dbReference type="NCBI Taxonomy" id="108571"/>
    <lineage>
        <taxon>Eukaryota</taxon>
        <taxon>Fungi</taxon>
        <taxon>Dikarya</taxon>
        <taxon>Ascomycota</taxon>
        <taxon>Pezizomycotina</taxon>
        <taxon>Leotiomycetes</taxon>
        <taxon>Helotiales</taxon>
        <taxon>Dermateaceae</taxon>
        <taxon>Phlyctema</taxon>
    </lineage>
</organism>
<feature type="compositionally biased region" description="Low complexity" evidence="3">
    <location>
        <begin position="16"/>
        <end position="34"/>
    </location>
</feature>
<name>A0ABR4PB17_9HELO</name>
<evidence type="ECO:0000259" key="4">
    <source>
        <dbReference type="PROSITE" id="PS50048"/>
    </source>
</evidence>
<proteinExistence type="predicted"/>
<evidence type="ECO:0000313" key="6">
    <source>
        <dbReference type="Proteomes" id="UP001629113"/>
    </source>
</evidence>
<gene>
    <name evidence="5" type="ORF">PVAG01_06951</name>
</gene>
<comment type="subcellular location">
    <subcellularLocation>
        <location evidence="1">Nucleus</location>
    </subcellularLocation>
</comment>
<dbReference type="InterPro" id="IPR001138">
    <property type="entry name" value="Zn2Cys6_DnaBD"/>
</dbReference>
<dbReference type="SMART" id="SM00066">
    <property type="entry name" value="GAL4"/>
    <property type="match status" value="1"/>
</dbReference>
<dbReference type="Pfam" id="PF00172">
    <property type="entry name" value="Zn_clus"/>
    <property type="match status" value="1"/>
</dbReference>
<dbReference type="SUPFAM" id="SSF57701">
    <property type="entry name" value="Zn2/Cys6 DNA-binding domain"/>
    <property type="match status" value="1"/>
</dbReference>
<evidence type="ECO:0000256" key="2">
    <source>
        <dbReference type="ARBA" id="ARBA00023242"/>
    </source>
</evidence>
<reference evidence="5 6" key="1">
    <citation type="submission" date="2024-06" db="EMBL/GenBank/DDBJ databases">
        <title>Complete genome of Phlyctema vagabunda strain 19-DSS-EL-015.</title>
        <authorList>
            <person name="Fiorenzani C."/>
        </authorList>
    </citation>
    <scope>NUCLEOTIDE SEQUENCE [LARGE SCALE GENOMIC DNA]</scope>
    <source>
        <strain evidence="5 6">19-DSS-EL-015</strain>
    </source>
</reference>
<feature type="domain" description="Zn(2)-C6 fungal-type" evidence="4">
    <location>
        <begin position="42"/>
        <end position="70"/>
    </location>
</feature>
<accession>A0ABR4PB17</accession>
<dbReference type="PANTHER" id="PTHR37534:SF26">
    <property type="entry name" value="TRANSCRIPTION FACTOR, PUTATIVE-RELATED"/>
    <property type="match status" value="1"/>
</dbReference>
<comment type="caution">
    <text evidence="5">The sequence shown here is derived from an EMBL/GenBank/DDBJ whole genome shotgun (WGS) entry which is preliminary data.</text>
</comment>
<keyword evidence="2" id="KW-0539">Nucleus</keyword>
<dbReference type="EMBL" id="JBFCZG010000006">
    <property type="protein sequence ID" value="KAL3420506.1"/>
    <property type="molecule type" value="Genomic_DNA"/>
</dbReference>